<evidence type="ECO:0000313" key="1">
    <source>
        <dbReference type="EMBL" id="EFC3527047.1"/>
    </source>
</evidence>
<dbReference type="Proteomes" id="UP000538406">
    <property type="component" value="Unassembled WGS sequence"/>
</dbReference>
<protein>
    <submittedName>
        <fullName evidence="1">DGQHR domain-containing protein</fullName>
    </submittedName>
</protein>
<dbReference type="EMBL" id="AASHPR010000058">
    <property type="protein sequence ID" value="EFC3527047.1"/>
    <property type="molecule type" value="Genomic_DNA"/>
</dbReference>
<accession>A0A3L5Q4F8</accession>
<comment type="caution">
    <text evidence="1">The sequence shown here is derived from an EMBL/GenBank/DDBJ whole genome shotgun (WGS) entry which is preliminary data.</text>
</comment>
<dbReference type="Pfam" id="PF14072">
    <property type="entry name" value="DndB"/>
    <property type="match status" value="1"/>
</dbReference>
<organism evidence="1 2">
    <name type="scientific">Escherichia coli</name>
    <dbReference type="NCBI Taxonomy" id="562"/>
    <lineage>
        <taxon>Bacteria</taxon>
        <taxon>Pseudomonadati</taxon>
        <taxon>Pseudomonadota</taxon>
        <taxon>Gammaproteobacteria</taxon>
        <taxon>Enterobacterales</taxon>
        <taxon>Enterobacteriaceae</taxon>
        <taxon>Escherichia</taxon>
    </lineage>
</organism>
<gene>
    <name evidence="1" type="ORF">CTR35_004285</name>
</gene>
<reference evidence="1 2" key="1">
    <citation type="submission" date="2018-08" db="EMBL/GenBank/DDBJ databases">
        <authorList>
            <consortium name="NARMS: The National Antimicrobial Resistance Monitoring System"/>
        </authorList>
    </citation>
    <scope>NUCLEOTIDE SEQUENCE [LARGE SCALE GENOMIC DNA]</scope>
    <source>
        <strain evidence="1 2">FSIS11705178</strain>
    </source>
</reference>
<dbReference type="CDD" id="cd16414">
    <property type="entry name" value="dndB_like"/>
    <property type="match status" value="1"/>
</dbReference>
<dbReference type="AlphaFoldDB" id="A0A3L5Q4F8"/>
<sequence>MSQVGNHSFEFPASQGVQGGTVTLFLTIPGRSLARFLASDNYGHTLERSQREINPNRVRKFLNYLTNADSRNEPFIIPPLVGNCDSNIEFVPFGNTNVGIARIPLDAEIKLFDGQHRAAGIEIFCRSSPSTLMVPMMLTMNLPLKTRQQFFSDINNNVSKPSATINMAYNGRDDIAQGMISFLTQHTVFADITDFEHNVVPLKSNMWVSFKALTDATSKFARNGNQQLEMGYIESVWEAWITLTQIDSIRHGVHHATYKRDYIQFHGVMINAFGFAVQQMMVNHSIAEITSMIEKLCATTSSAEREDFFLMDNWAGICTKASQEKLSVIANVAAQKAAANRLIQAFTKGSLETT</sequence>
<evidence type="ECO:0000313" key="2">
    <source>
        <dbReference type="Proteomes" id="UP000538406"/>
    </source>
</evidence>
<dbReference type="RefSeq" id="WP_000084449.1">
    <property type="nucleotide sequence ID" value="NZ_BFGB01000003.1"/>
</dbReference>
<dbReference type="NCBIfam" id="TIGR03187">
    <property type="entry name" value="DGQHR"/>
    <property type="match status" value="1"/>
</dbReference>
<name>A0A3L5Q4F8_ECOLX</name>
<dbReference type="InterPro" id="IPR017601">
    <property type="entry name" value="DGQHR-contain_dom"/>
</dbReference>
<proteinExistence type="predicted"/>
<dbReference type="InterPro" id="IPR017642">
    <property type="entry name" value="DNA_S_mod_DndB"/>
</dbReference>